<dbReference type="AlphaFoldDB" id="A0A9X2HRK6"/>
<dbReference type="InterPro" id="IPR019826">
    <property type="entry name" value="Carboxylesterase_B_AS"/>
</dbReference>
<dbReference type="Pfam" id="PF00135">
    <property type="entry name" value="COesterase"/>
    <property type="match status" value="1"/>
</dbReference>
<dbReference type="EC" id="3.1.1.-" evidence="3"/>
<dbReference type="Gene3D" id="3.40.50.1820">
    <property type="entry name" value="alpha/beta hydrolase"/>
    <property type="match status" value="1"/>
</dbReference>
<dbReference type="SUPFAM" id="SSF53474">
    <property type="entry name" value="alpha/beta-Hydrolases"/>
    <property type="match status" value="1"/>
</dbReference>
<evidence type="ECO:0000259" key="4">
    <source>
        <dbReference type="Pfam" id="PF00135"/>
    </source>
</evidence>
<dbReference type="EMBL" id="JAMLDX010000005">
    <property type="protein sequence ID" value="MCP3730590.1"/>
    <property type="molecule type" value="Genomic_DNA"/>
</dbReference>
<feature type="signal peptide" evidence="3">
    <location>
        <begin position="1"/>
        <end position="30"/>
    </location>
</feature>
<dbReference type="Proteomes" id="UP001139451">
    <property type="component" value="Unassembled WGS sequence"/>
</dbReference>
<accession>A0A9X2HRK6</accession>
<dbReference type="InterPro" id="IPR029058">
    <property type="entry name" value="AB_hydrolase_fold"/>
</dbReference>
<dbReference type="PANTHER" id="PTHR11559">
    <property type="entry name" value="CARBOXYLESTERASE"/>
    <property type="match status" value="1"/>
</dbReference>
<evidence type="ECO:0000313" key="6">
    <source>
        <dbReference type="Proteomes" id="UP001139451"/>
    </source>
</evidence>
<dbReference type="GO" id="GO:0016787">
    <property type="term" value="F:hydrolase activity"/>
    <property type="evidence" value="ECO:0007669"/>
    <property type="project" value="UniProtKB-KW"/>
</dbReference>
<reference evidence="5" key="1">
    <citation type="submission" date="2022-05" db="EMBL/GenBank/DDBJ databases">
        <title>Sphingomonas sp. strain MG17 Genome sequencing and assembly.</title>
        <authorList>
            <person name="Kim I."/>
        </authorList>
    </citation>
    <scope>NUCLEOTIDE SEQUENCE</scope>
    <source>
        <strain evidence="5">MG17</strain>
    </source>
</reference>
<gene>
    <name evidence="5" type="ORF">M9978_09140</name>
</gene>
<comment type="caution">
    <text evidence="5">The sequence shown here is derived from an EMBL/GenBank/DDBJ whole genome shotgun (WGS) entry which is preliminary data.</text>
</comment>
<feature type="domain" description="Carboxylesterase type B" evidence="4">
    <location>
        <begin position="35"/>
        <end position="537"/>
    </location>
</feature>
<comment type="similarity">
    <text evidence="1 3">Belongs to the type-B carboxylesterase/lipase family.</text>
</comment>
<feature type="chain" id="PRO_5041016590" description="Carboxylic ester hydrolase" evidence="3">
    <location>
        <begin position="31"/>
        <end position="570"/>
    </location>
</feature>
<dbReference type="InterPro" id="IPR006311">
    <property type="entry name" value="TAT_signal"/>
</dbReference>
<evidence type="ECO:0000313" key="5">
    <source>
        <dbReference type="EMBL" id="MCP3730590.1"/>
    </source>
</evidence>
<sequence length="570" mass="60942">MTAGTGSSRRAALQGLALGGLALAAPGALAGTSNPPIVETTAGKIRGARSRGVSVFKGIPYGAPTGGANRFLPPRKPAPWTGVRDALAYGPMTMQLAPPDTPEARAEANDPARNFIVGNQHGFHPMSEDCLVLNVWTPSTSDNRKRPVMFWCHGGYFAVGLGEADWHDGERLAREQDVVVVHFNHRLNIFGFLSLTEIGGPAYAGSGNAGMLDIVLALQWVRDNIAQFGGDPGNVTIFGQSGGGAKVSALMAMPAAQGLFHKAIAQSGSMIRTQTADRAAAATREIFRLLDLAPTQVGRLGEIPPEAILKAFVEAGRAGHDFKPVVDGQTLPHQPFDPAAPSFSANIPLLVGTTRDENRLELWSSGSFKGNAAALTLDEAGLRRELGMLRVSDEKVEKLIASYRSRRPGASPADIYFAIKTDASFHANAIRQADRKAAQKAAPVFMYLFTWGEPSGRFRAAHVVDVPFVFNNVDRAPGLSGPRPDPRFFRLGKTVSTAWATFARTGKPAAPGLPEWKPYTPQARQTMLLDYDSRLVSDPARDDRLALEALGPYQQPTLGSWIGPAATKAN</sequence>
<organism evidence="5 6">
    <name type="scientific">Sphingomonas tagetis</name>
    <dbReference type="NCBI Taxonomy" id="2949092"/>
    <lineage>
        <taxon>Bacteria</taxon>
        <taxon>Pseudomonadati</taxon>
        <taxon>Pseudomonadota</taxon>
        <taxon>Alphaproteobacteria</taxon>
        <taxon>Sphingomonadales</taxon>
        <taxon>Sphingomonadaceae</taxon>
        <taxon>Sphingomonas</taxon>
    </lineage>
</organism>
<evidence type="ECO:0000256" key="2">
    <source>
        <dbReference type="ARBA" id="ARBA00022801"/>
    </source>
</evidence>
<evidence type="ECO:0000256" key="1">
    <source>
        <dbReference type="ARBA" id="ARBA00005964"/>
    </source>
</evidence>
<keyword evidence="2 3" id="KW-0378">Hydrolase</keyword>
<keyword evidence="3" id="KW-0732">Signal</keyword>
<proteinExistence type="inferred from homology"/>
<dbReference type="InterPro" id="IPR050309">
    <property type="entry name" value="Type-B_Carboxylest/Lipase"/>
</dbReference>
<keyword evidence="6" id="KW-1185">Reference proteome</keyword>
<name>A0A9X2HRK6_9SPHN</name>
<dbReference type="PROSITE" id="PS51318">
    <property type="entry name" value="TAT"/>
    <property type="match status" value="1"/>
</dbReference>
<dbReference type="InterPro" id="IPR002018">
    <property type="entry name" value="CarbesteraseB"/>
</dbReference>
<dbReference type="RefSeq" id="WP_254292714.1">
    <property type="nucleotide sequence ID" value="NZ_JAMLDX010000005.1"/>
</dbReference>
<protein>
    <recommendedName>
        <fullName evidence="3">Carboxylic ester hydrolase</fullName>
        <ecNumber evidence="3">3.1.1.-</ecNumber>
    </recommendedName>
</protein>
<dbReference type="PROSITE" id="PS00122">
    <property type="entry name" value="CARBOXYLESTERASE_B_1"/>
    <property type="match status" value="1"/>
</dbReference>
<evidence type="ECO:0000256" key="3">
    <source>
        <dbReference type="RuleBase" id="RU361235"/>
    </source>
</evidence>